<evidence type="ECO:0000256" key="3">
    <source>
        <dbReference type="ARBA" id="ARBA00013152"/>
    </source>
</evidence>
<evidence type="ECO:0000256" key="9">
    <source>
        <dbReference type="ARBA" id="ARBA00049473"/>
    </source>
</evidence>
<dbReference type="SUPFAM" id="SSF52922">
    <property type="entry name" value="TK C-terminal domain-like"/>
    <property type="match status" value="1"/>
</dbReference>
<feature type="binding site" evidence="12">
    <location>
        <position position="489"/>
    </location>
    <ligand>
        <name>substrate</name>
    </ligand>
</feature>
<reference evidence="18" key="1">
    <citation type="submission" date="2023-08" db="EMBL/GenBank/DDBJ databases">
        <title>Genomic characterization of the C. tuberculostearicum species complex, a ubiquitous member of the human skin microbiome.</title>
        <authorList>
            <person name="Ahmed N."/>
            <person name="Deming C."/>
            <person name="Conlan S."/>
            <person name="Segre J."/>
        </authorList>
    </citation>
    <scope>NUCLEOTIDE SEQUENCE</scope>
    <source>
        <strain evidence="18">CTNIH22</strain>
    </source>
</reference>
<dbReference type="SUPFAM" id="SSF52518">
    <property type="entry name" value="Thiamin diphosphate-binding fold (THDP-binding)"/>
    <property type="match status" value="2"/>
</dbReference>
<dbReference type="Gene3D" id="3.40.50.920">
    <property type="match status" value="1"/>
</dbReference>
<feature type="binding site" evidence="13">
    <location>
        <position position="457"/>
    </location>
    <ligand>
        <name>thiamine diphosphate</name>
        <dbReference type="ChEBI" id="CHEBI:58937"/>
    </ligand>
</feature>
<evidence type="ECO:0000256" key="16">
    <source>
        <dbReference type="RuleBase" id="RU004996"/>
    </source>
</evidence>
<dbReference type="PANTHER" id="PTHR43522">
    <property type="entry name" value="TRANSKETOLASE"/>
    <property type="match status" value="1"/>
</dbReference>
<feature type="binding site" evidence="13">
    <location>
        <begin position="124"/>
        <end position="126"/>
    </location>
    <ligand>
        <name>thiamine diphosphate</name>
        <dbReference type="ChEBI" id="CHEBI:58937"/>
    </ligand>
</feature>
<dbReference type="InterPro" id="IPR005475">
    <property type="entry name" value="Transketolase-like_Pyr-bd"/>
</dbReference>
<dbReference type="PROSITE" id="PS00802">
    <property type="entry name" value="TRANSKETOLASE_2"/>
    <property type="match status" value="1"/>
</dbReference>
<comment type="cofactor">
    <cofactor evidence="16">
        <name>Mg(2+)</name>
        <dbReference type="ChEBI" id="CHEBI:18420"/>
    </cofactor>
    <cofactor evidence="16">
        <name>Ca(2+)</name>
        <dbReference type="ChEBI" id="CHEBI:29108"/>
    </cofactor>
    <cofactor evidence="16">
        <name>Mn(2+)</name>
        <dbReference type="ChEBI" id="CHEBI:29035"/>
    </cofactor>
    <cofactor evidence="16">
        <name>Co(2+)</name>
        <dbReference type="ChEBI" id="CHEBI:48828"/>
    </cofactor>
    <text evidence="16">Binds 1 Mg(2+) ion per subunit. Can also utilize other divalent metal cations, such as Ca(2+), Mn(2+) and Co(2+).</text>
</comment>
<feature type="binding site" evidence="12">
    <location>
        <position position="36"/>
    </location>
    <ligand>
        <name>substrate</name>
    </ligand>
</feature>
<feature type="binding site" evidence="12">
    <location>
        <position position="493"/>
    </location>
    <ligand>
        <name>substrate</name>
    </ligand>
</feature>
<dbReference type="CDD" id="cd02012">
    <property type="entry name" value="TPP_TK"/>
    <property type="match status" value="1"/>
</dbReference>
<dbReference type="Pfam" id="PF22613">
    <property type="entry name" value="Transketolase_C_1"/>
    <property type="match status" value="1"/>
</dbReference>
<keyword evidence="16" id="KW-0106">Calcium</keyword>
<comment type="similarity">
    <text evidence="1 16">Belongs to the transketolase family.</text>
</comment>
<dbReference type="Proteomes" id="UP001185706">
    <property type="component" value="Unassembled WGS sequence"/>
</dbReference>
<evidence type="ECO:0000256" key="7">
    <source>
        <dbReference type="ARBA" id="ARBA00022842"/>
    </source>
</evidence>
<comment type="subunit">
    <text evidence="2 16">Homodimer.</text>
</comment>
<dbReference type="FunFam" id="3.40.50.970:FF:000003">
    <property type="entry name" value="Transketolase"/>
    <property type="match status" value="1"/>
</dbReference>
<feature type="binding site" evidence="13">
    <location>
        <position position="274"/>
    </location>
    <ligand>
        <name>thiamine diphosphate</name>
        <dbReference type="ChEBI" id="CHEBI:58937"/>
    </ligand>
</feature>
<organism evidence="18 19">
    <name type="scientific">Corynebacterium tuberculostearicum</name>
    <dbReference type="NCBI Taxonomy" id="38304"/>
    <lineage>
        <taxon>Bacteria</taxon>
        <taxon>Bacillati</taxon>
        <taxon>Actinomycetota</taxon>
        <taxon>Actinomycetes</taxon>
        <taxon>Mycobacteriales</taxon>
        <taxon>Corynebacteriaceae</taxon>
        <taxon>Corynebacterium</taxon>
    </lineage>
</organism>
<dbReference type="GO" id="GO:0004802">
    <property type="term" value="F:transketolase activity"/>
    <property type="evidence" value="ECO:0007669"/>
    <property type="project" value="UniProtKB-UniRule"/>
</dbReference>
<evidence type="ECO:0000256" key="8">
    <source>
        <dbReference type="ARBA" id="ARBA00023052"/>
    </source>
</evidence>
<sequence length="690" mass="74784">MVERRYPEDWSEIDTRAVDTVRVLAADAVQKCGSGHPGTAMSLAPLAYTLYQRVINHDPADVHWAGRDRFVLSVGHSSLTQYIQLYLGGFGLEMDDLEQLRTWGSRTPGHPEVHHTDGVEITTGPLGQGLASSVGMAMAARKERGLFDPEAPAGESPFDHYVYTIASDGDLQEGVTAEASSLAGTQKLGNLIVFWDDNRISIEDDTNIAFNEDVVARYEAYGWHVQTVESGEDVVAIEEAVKAAQAETERPSFIRVKTVIGYPAPNKMNTGGVHGAALGDDEVAATKEVLGFDPERSFHIDDEVIAHTRKLRERGAEKHAAWQKKFDEWAAANPENKALFDRMLARELPQDFDAELPVWEPGESLATRKASEATIQALAASLPEMWGGSADLAGSNNTVIKGADSFGPTAITTDMWSAQPYGRNLHFGIREHAMSAIMNGIALHGNTRVYGGTFLIFSEYQYPAVRLGSLMSTDTYYVWTHDSIGLGEDGPTHQPVETLSALRAIPNLSVIRPADANETAQAWAAALEYKAAPKGLALSRQGLPVLEGTKEKAHDGVRRGAYVLVEESKETPDVILLATGSEVQLAVAAAKELEAAGTATRVVSAPCLEWFDEQDDAYRESVLPSEVQARVSIEAGIAMPWHKYTGSFGRTISIEHYGASAPAGELFEKFGFTTTAVVEAAQESLAASQK</sequence>
<feature type="binding site" evidence="12">
    <location>
        <position position="395"/>
    </location>
    <ligand>
        <name>substrate</name>
    </ligand>
</feature>
<dbReference type="CDD" id="cd07033">
    <property type="entry name" value="TPP_PYR_DXS_TK_like"/>
    <property type="match status" value="1"/>
</dbReference>
<protein>
    <recommendedName>
        <fullName evidence="4 10">Transketolase</fullName>
        <ecNumber evidence="3 10">2.2.1.1</ecNumber>
    </recommendedName>
</protein>
<evidence type="ECO:0000259" key="17">
    <source>
        <dbReference type="SMART" id="SM00861"/>
    </source>
</evidence>
<dbReference type="InterPro" id="IPR029061">
    <property type="entry name" value="THDP-binding"/>
</dbReference>
<dbReference type="EMBL" id="JAVBIB010000005">
    <property type="protein sequence ID" value="MDV2419053.1"/>
    <property type="molecule type" value="Genomic_DNA"/>
</dbReference>
<dbReference type="InterPro" id="IPR049557">
    <property type="entry name" value="Transketolase_CS"/>
</dbReference>
<name>A0AAE4NJU3_9CORY</name>
<feature type="site" description="Important for catalytic activity" evidence="15">
    <location>
        <position position="274"/>
    </location>
</feature>
<evidence type="ECO:0000256" key="4">
    <source>
        <dbReference type="ARBA" id="ARBA00016662"/>
    </source>
</evidence>
<dbReference type="SMART" id="SM00861">
    <property type="entry name" value="Transket_pyr"/>
    <property type="match status" value="1"/>
</dbReference>
<evidence type="ECO:0000256" key="6">
    <source>
        <dbReference type="ARBA" id="ARBA00022723"/>
    </source>
</evidence>
<feature type="binding site" evidence="13">
    <location>
        <position position="76"/>
    </location>
    <ligand>
        <name>thiamine diphosphate</name>
        <dbReference type="ChEBI" id="CHEBI:58937"/>
    </ligand>
</feature>
<dbReference type="GO" id="GO:0000287">
    <property type="term" value="F:magnesium ion binding"/>
    <property type="evidence" value="ECO:0007669"/>
    <property type="project" value="UniProtKB-ARBA"/>
</dbReference>
<comment type="catalytic activity">
    <reaction evidence="9 16">
        <text>D-sedoheptulose 7-phosphate + D-glyceraldehyde 3-phosphate = aldehydo-D-ribose 5-phosphate + D-xylulose 5-phosphate</text>
        <dbReference type="Rhea" id="RHEA:10508"/>
        <dbReference type="ChEBI" id="CHEBI:57483"/>
        <dbReference type="ChEBI" id="CHEBI:57737"/>
        <dbReference type="ChEBI" id="CHEBI:58273"/>
        <dbReference type="ChEBI" id="CHEBI:59776"/>
        <dbReference type="EC" id="2.2.1.1"/>
    </reaction>
</comment>
<keyword evidence="5 16" id="KW-0808">Transferase</keyword>
<evidence type="ECO:0000256" key="2">
    <source>
        <dbReference type="ARBA" id="ARBA00011738"/>
    </source>
</evidence>
<evidence type="ECO:0000256" key="11">
    <source>
        <dbReference type="PIRSR" id="PIRSR605478-1"/>
    </source>
</evidence>
<dbReference type="RefSeq" id="WP_316993276.1">
    <property type="nucleotide sequence ID" value="NZ_JAVBIB010000005.1"/>
</dbReference>
<keyword evidence="7 14" id="KW-0460">Magnesium</keyword>
<gene>
    <name evidence="18" type="primary">tkt</name>
    <name evidence="18" type="ORF">RAE03_04575</name>
</gene>
<keyword evidence="8 13" id="KW-0786">Thiamine pyrophosphate</keyword>
<feature type="domain" description="Transketolase-like pyrimidine-binding" evidence="17">
    <location>
        <begin position="365"/>
        <end position="545"/>
    </location>
</feature>
<feature type="binding site" evidence="13">
    <location>
        <position position="169"/>
    </location>
    <ligand>
        <name>thiamine diphosphate</name>
        <dbReference type="ChEBI" id="CHEBI:58937"/>
    </ligand>
</feature>
<evidence type="ECO:0000256" key="12">
    <source>
        <dbReference type="PIRSR" id="PIRSR605478-2"/>
    </source>
</evidence>
<dbReference type="GO" id="GO:0006098">
    <property type="term" value="P:pentose-phosphate shunt"/>
    <property type="evidence" value="ECO:0007669"/>
    <property type="project" value="TreeGrafter"/>
</dbReference>
<proteinExistence type="inferred from homology"/>
<dbReference type="EC" id="2.2.1.1" evidence="3 10"/>
<dbReference type="InterPro" id="IPR020826">
    <property type="entry name" value="Transketolase_BS"/>
</dbReference>
<dbReference type="InterPro" id="IPR009014">
    <property type="entry name" value="Transketo_C/PFOR_II"/>
</dbReference>
<dbReference type="NCBIfam" id="TIGR00232">
    <property type="entry name" value="tktlase_bact"/>
    <property type="match status" value="1"/>
</dbReference>
<feature type="binding site" evidence="12">
    <location>
        <position position="274"/>
    </location>
    <ligand>
        <name>substrate</name>
    </ligand>
</feature>
<dbReference type="AlphaFoldDB" id="A0AAE4NJU3"/>
<feature type="binding site" evidence="12">
    <location>
        <position position="368"/>
    </location>
    <ligand>
        <name>substrate</name>
    </ligand>
</feature>
<evidence type="ECO:0000256" key="14">
    <source>
        <dbReference type="PIRSR" id="PIRSR605478-4"/>
    </source>
</evidence>
<comment type="caution">
    <text evidence="18">The sequence shown here is derived from an EMBL/GenBank/DDBJ whole genome shotgun (WGS) entry which is preliminary data.</text>
</comment>
<dbReference type="GO" id="GO:0005829">
    <property type="term" value="C:cytosol"/>
    <property type="evidence" value="ECO:0007669"/>
    <property type="project" value="TreeGrafter"/>
</dbReference>
<dbReference type="PANTHER" id="PTHR43522:SF2">
    <property type="entry name" value="TRANSKETOLASE 1-RELATED"/>
    <property type="match status" value="1"/>
</dbReference>
<feature type="site" description="Important for catalytic activity" evidence="15">
    <location>
        <position position="36"/>
    </location>
</feature>
<dbReference type="Gene3D" id="3.40.50.970">
    <property type="match status" value="2"/>
</dbReference>
<dbReference type="InterPro" id="IPR005478">
    <property type="entry name" value="Transketolase_bac-like"/>
</dbReference>
<keyword evidence="6 14" id="KW-0479">Metal-binding</keyword>
<comment type="cofactor">
    <cofactor evidence="13">
        <name>thiamine diphosphate</name>
        <dbReference type="ChEBI" id="CHEBI:58937"/>
    </cofactor>
    <text evidence="13">Binds 1 thiamine pyrophosphate per subunit. During the reaction, the substrate forms a covalent intermediate with the cofactor.</text>
</comment>
<evidence type="ECO:0000256" key="10">
    <source>
        <dbReference type="NCBIfam" id="TIGR00232"/>
    </source>
</evidence>
<feature type="binding site" evidence="13">
    <location>
        <position position="198"/>
    </location>
    <ligand>
        <name>thiamine diphosphate</name>
        <dbReference type="ChEBI" id="CHEBI:58937"/>
    </ligand>
</feature>
<feature type="binding site" evidence="12">
    <location>
        <position position="481"/>
    </location>
    <ligand>
        <name>substrate</name>
    </ligand>
</feature>
<feature type="binding site" evidence="14">
    <location>
        <position position="168"/>
    </location>
    <ligand>
        <name>Mg(2+)</name>
        <dbReference type="ChEBI" id="CHEBI:18420"/>
    </ligand>
</feature>
<dbReference type="InterPro" id="IPR005474">
    <property type="entry name" value="Transketolase_N"/>
</dbReference>
<comment type="cofactor">
    <cofactor evidence="14">
        <name>Mg(2+)</name>
        <dbReference type="ChEBI" id="CHEBI:18420"/>
    </cofactor>
    <text evidence="14">Binds 1 Mg(2+) ion per subunit. Can also utilize other divalent metal cations, such as Ca(2+), Mn(2+) and Co(2+).</text>
</comment>
<dbReference type="Pfam" id="PF02779">
    <property type="entry name" value="Transket_pyr"/>
    <property type="match status" value="1"/>
</dbReference>
<evidence type="ECO:0000256" key="5">
    <source>
        <dbReference type="ARBA" id="ARBA00022679"/>
    </source>
</evidence>
<accession>A0AAE4NJU3</accession>
<evidence type="ECO:0000313" key="19">
    <source>
        <dbReference type="Proteomes" id="UP001185706"/>
    </source>
</evidence>
<feature type="binding site" evidence="14">
    <location>
        <position position="198"/>
    </location>
    <ligand>
        <name>Mg(2+)</name>
        <dbReference type="ChEBI" id="CHEBI:18420"/>
    </ligand>
</feature>
<dbReference type="InterPro" id="IPR033247">
    <property type="entry name" value="Transketolase_fam"/>
</dbReference>
<feature type="binding site" evidence="12">
    <location>
        <position position="540"/>
    </location>
    <ligand>
        <name>substrate</name>
    </ligand>
</feature>
<evidence type="ECO:0000313" key="18">
    <source>
        <dbReference type="EMBL" id="MDV2419053.1"/>
    </source>
</evidence>
<evidence type="ECO:0000256" key="15">
    <source>
        <dbReference type="PIRSR" id="PIRSR605478-5"/>
    </source>
</evidence>
<feature type="binding site" evidence="14">
    <location>
        <position position="200"/>
    </location>
    <ligand>
        <name>Mg(2+)</name>
        <dbReference type="ChEBI" id="CHEBI:18420"/>
    </ligand>
</feature>
<dbReference type="FunFam" id="3.40.50.920:FF:000003">
    <property type="entry name" value="Transketolase"/>
    <property type="match status" value="1"/>
</dbReference>
<evidence type="ECO:0000256" key="13">
    <source>
        <dbReference type="PIRSR" id="PIRSR605478-3"/>
    </source>
</evidence>
<dbReference type="PROSITE" id="PS00801">
    <property type="entry name" value="TRANSKETOLASE_1"/>
    <property type="match status" value="1"/>
</dbReference>
<comment type="function">
    <text evidence="16">Catalyzes the transfer of a two-carbon ketol group from a ketose donor to an aldose acceptor, via a covalent intermediate with the cofactor thiamine pyrophosphate.</text>
</comment>
<feature type="active site" description="Proton donor" evidence="11">
    <location>
        <position position="431"/>
    </location>
</feature>
<dbReference type="FunFam" id="3.40.50.970:FF:000004">
    <property type="entry name" value="Transketolase"/>
    <property type="match status" value="1"/>
</dbReference>
<evidence type="ECO:0000256" key="1">
    <source>
        <dbReference type="ARBA" id="ARBA00007131"/>
    </source>
</evidence>
<dbReference type="Pfam" id="PF00456">
    <property type="entry name" value="Transketolase_N"/>
    <property type="match status" value="1"/>
</dbReference>
<dbReference type="InterPro" id="IPR055152">
    <property type="entry name" value="Transketolase-like_C_2"/>
</dbReference>